<accession>A0A6L9GAQ1</accession>
<feature type="non-terminal residue" evidence="2">
    <location>
        <position position="136"/>
    </location>
</feature>
<evidence type="ECO:0000313" key="2">
    <source>
        <dbReference type="EMBL" id="NAZ18013.1"/>
    </source>
</evidence>
<dbReference type="EMBL" id="WYDN01000124">
    <property type="protein sequence ID" value="NAZ18013.1"/>
    <property type="molecule type" value="Genomic_DNA"/>
</dbReference>
<sequence length="136" mass="14282">IMSSLIGNAGIENVKLAEARLVAILPEGHPLATRKVISVHDLADQPLIGVDLNDPYGAKLAAPFIAAGIQPVHSMRGRFAQTVVSLVRHGLGVALIDAFSVAEVYMPGLVRRPLAEPSGVTVYVAHKKGRALSGFA</sequence>
<dbReference type="Proteomes" id="UP000477543">
    <property type="component" value="Unassembled WGS sequence"/>
</dbReference>
<dbReference type="SUPFAM" id="SSF53850">
    <property type="entry name" value="Periplasmic binding protein-like II"/>
    <property type="match status" value="1"/>
</dbReference>
<dbReference type="PANTHER" id="PTHR30427:SF1">
    <property type="entry name" value="TRANSCRIPTIONAL ACTIVATOR PROTEIN LYSR"/>
    <property type="match status" value="1"/>
</dbReference>
<protein>
    <submittedName>
        <fullName evidence="2">LysR family transcriptional regulator</fullName>
    </submittedName>
</protein>
<dbReference type="PANTHER" id="PTHR30427">
    <property type="entry name" value="TRANSCRIPTIONAL ACTIVATOR PROTEIN LYSR"/>
    <property type="match status" value="1"/>
</dbReference>
<dbReference type="AlphaFoldDB" id="A0A6L9GAQ1"/>
<dbReference type="Pfam" id="PF03466">
    <property type="entry name" value="LysR_substrate"/>
    <property type="match status" value="1"/>
</dbReference>
<dbReference type="GO" id="GO:0010628">
    <property type="term" value="P:positive regulation of gene expression"/>
    <property type="evidence" value="ECO:0007669"/>
    <property type="project" value="TreeGrafter"/>
</dbReference>
<reference evidence="2 3" key="1">
    <citation type="submission" date="2020-01" db="EMBL/GenBank/DDBJ databases">
        <title>Glutamicibacter soli M275.</title>
        <authorList>
            <person name="Meng X."/>
        </authorList>
    </citation>
    <scope>NUCLEOTIDE SEQUENCE [LARGE SCALE GENOMIC DNA]</scope>
    <source>
        <strain evidence="2 3">M275</strain>
    </source>
</reference>
<dbReference type="GO" id="GO:0043565">
    <property type="term" value="F:sequence-specific DNA binding"/>
    <property type="evidence" value="ECO:0007669"/>
    <property type="project" value="TreeGrafter"/>
</dbReference>
<feature type="non-terminal residue" evidence="2">
    <location>
        <position position="1"/>
    </location>
</feature>
<evidence type="ECO:0000259" key="1">
    <source>
        <dbReference type="Pfam" id="PF03466"/>
    </source>
</evidence>
<gene>
    <name evidence="2" type="ORF">GT020_18480</name>
</gene>
<proteinExistence type="predicted"/>
<feature type="domain" description="LysR substrate-binding" evidence="1">
    <location>
        <begin position="8"/>
        <end position="133"/>
    </location>
</feature>
<evidence type="ECO:0000313" key="3">
    <source>
        <dbReference type="Proteomes" id="UP000477543"/>
    </source>
</evidence>
<comment type="caution">
    <text evidence="2">The sequence shown here is derived from an EMBL/GenBank/DDBJ whole genome shotgun (WGS) entry which is preliminary data.</text>
</comment>
<name>A0A6L9GAQ1_9MICC</name>
<dbReference type="Gene3D" id="3.40.190.10">
    <property type="entry name" value="Periplasmic binding protein-like II"/>
    <property type="match status" value="2"/>
</dbReference>
<organism evidence="2 3">
    <name type="scientific">Glutamicibacter soli</name>
    <dbReference type="NCBI Taxonomy" id="453836"/>
    <lineage>
        <taxon>Bacteria</taxon>
        <taxon>Bacillati</taxon>
        <taxon>Actinomycetota</taxon>
        <taxon>Actinomycetes</taxon>
        <taxon>Micrococcales</taxon>
        <taxon>Micrococcaceae</taxon>
        <taxon>Glutamicibacter</taxon>
    </lineage>
</organism>
<dbReference type="InterPro" id="IPR005119">
    <property type="entry name" value="LysR_subst-bd"/>
</dbReference>